<dbReference type="InParanoid" id="A0A0V0QWU4"/>
<organism evidence="1 2">
    <name type="scientific">Pseudocohnilembus persalinus</name>
    <name type="common">Ciliate</name>
    <dbReference type="NCBI Taxonomy" id="266149"/>
    <lineage>
        <taxon>Eukaryota</taxon>
        <taxon>Sar</taxon>
        <taxon>Alveolata</taxon>
        <taxon>Ciliophora</taxon>
        <taxon>Intramacronucleata</taxon>
        <taxon>Oligohymenophorea</taxon>
        <taxon>Scuticociliatia</taxon>
        <taxon>Philasterida</taxon>
        <taxon>Pseudocohnilembidae</taxon>
        <taxon>Pseudocohnilembus</taxon>
    </lineage>
</organism>
<comment type="caution">
    <text evidence="1">The sequence shown here is derived from an EMBL/GenBank/DDBJ whole genome shotgun (WGS) entry which is preliminary data.</text>
</comment>
<reference evidence="1 2" key="1">
    <citation type="journal article" date="2015" name="Sci. Rep.">
        <title>Genome of the facultative scuticociliatosis pathogen Pseudocohnilembus persalinus provides insight into its virulence through horizontal gene transfer.</title>
        <authorList>
            <person name="Xiong J."/>
            <person name="Wang G."/>
            <person name="Cheng J."/>
            <person name="Tian M."/>
            <person name="Pan X."/>
            <person name="Warren A."/>
            <person name="Jiang C."/>
            <person name="Yuan D."/>
            <person name="Miao W."/>
        </authorList>
    </citation>
    <scope>NUCLEOTIDE SEQUENCE [LARGE SCALE GENOMIC DNA]</scope>
    <source>
        <strain evidence="1">36N120E</strain>
    </source>
</reference>
<proteinExistence type="predicted"/>
<dbReference type="Proteomes" id="UP000054937">
    <property type="component" value="Unassembled WGS sequence"/>
</dbReference>
<dbReference type="InterPro" id="IPR009030">
    <property type="entry name" value="Growth_fac_rcpt_cys_sf"/>
</dbReference>
<accession>A0A0V0QWU4</accession>
<gene>
    <name evidence="1" type="ORF">PPERSA_13120</name>
</gene>
<dbReference type="AlphaFoldDB" id="A0A0V0QWU4"/>
<keyword evidence="2" id="KW-1185">Reference proteome</keyword>
<protein>
    <submittedName>
        <fullName evidence="1">Insulin-like growth factor binding protein, N-terminal</fullName>
    </submittedName>
</protein>
<dbReference type="EMBL" id="LDAU01000094">
    <property type="protein sequence ID" value="KRX06641.1"/>
    <property type="molecule type" value="Genomic_DNA"/>
</dbReference>
<dbReference type="SUPFAM" id="SSF57184">
    <property type="entry name" value="Growth factor receptor domain"/>
    <property type="match status" value="1"/>
</dbReference>
<evidence type="ECO:0000313" key="2">
    <source>
        <dbReference type="Proteomes" id="UP000054937"/>
    </source>
</evidence>
<name>A0A0V0QWU4_PSEPJ</name>
<dbReference type="OMA" id="NNGACET"/>
<sequence length="305" mass="34947">MAVNIPEKPAPIIAKEQAGLTNCISCENDEDNCVECDSGYRLFTDQGGVISCETEITECNIYSDEDKNDCLICNVGYYFDSGSVACVTRVVTCSNNYPNCVCWDNDINCVECINDSYRLFEQNNDQHICLETIDNCEQYSTQFKYECQKCESGYKFNNGACETRLVTCDTEYQNCECWDTSQNCQFCKSGYRKYNGNCYKEVDNCSYYSEDFPEQCVVCDPLYNLVQENDDENLEYIPYKCEAYDDNCNSYGSDWLCASCNEGYLLFKTSDGYYICVDEDGSNQNGGNRLQYMIIFVILFVFLII</sequence>
<evidence type="ECO:0000313" key="1">
    <source>
        <dbReference type="EMBL" id="KRX06641.1"/>
    </source>
</evidence>